<name>A0A381SAQ2_9ZZZZ</name>
<dbReference type="AlphaFoldDB" id="A0A381SAQ2"/>
<gene>
    <name evidence="1" type="ORF">METZ01_LOCUS53232</name>
</gene>
<sequence>MAALLALETTAELCSVAIGNNEMVL</sequence>
<protein>
    <submittedName>
        <fullName evidence="1">Uncharacterized protein</fullName>
    </submittedName>
</protein>
<organism evidence="1">
    <name type="scientific">marine metagenome</name>
    <dbReference type="NCBI Taxonomy" id="408172"/>
    <lineage>
        <taxon>unclassified sequences</taxon>
        <taxon>metagenomes</taxon>
        <taxon>ecological metagenomes</taxon>
    </lineage>
</organism>
<dbReference type="EMBL" id="UINC01002795">
    <property type="protein sequence ID" value="SVA00378.1"/>
    <property type="molecule type" value="Genomic_DNA"/>
</dbReference>
<evidence type="ECO:0000313" key="1">
    <source>
        <dbReference type="EMBL" id="SVA00378.1"/>
    </source>
</evidence>
<reference evidence="1" key="1">
    <citation type="submission" date="2018-05" db="EMBL/GenBank/DDBJ databases">
        <authorList>
            <person name="Lanie J.A."/>
            <person name="Ng W.-L."/>
            <person name="Kazmierczak K.M."/>
            <person name="Andrzejewski T.M."/>
            <person name="Davidsen T.M."/>
            <person name="Wayne K.J."/>
            <person name="Tettelin H."/>
            <person name="Glass J.I."/>
            <person name="Rusch D."/>
            <person name="Podicherti R."/>
            <person name="Tsui H.-C.T."/>
            <person name="Winkler M.E."/>
        </authorList>
    </citation>
    <scope>NUCLEOTIDE SEQUENCE</scope>
</reference>
<proteinExistence type="predicted"/>
<feature type="non-terminal residue" evidence="1">
    <location>
        <position position="25"/>
    </location>
</feature>
<accession>A0A381SAQ2</accession>